<keyword evidence="2" id="KW-1185">Reference proteome</keyword>
<sequence>MSVEEKKPHKKKFQKWEKDECGCCNSLLNCLFDELYDYYERLPRKLGMLCRKNDTEEAGAKMYAGIRIDDNLKVVAIIDKLPPSSKEFQKMMRHKQNEIIVENLLSRIRVEEEARNQDARTTNGGNTLKVNFVATNDSFPKNNNIKYNAQLRSKKKIVKKNCGNHSVGRPSQNFKNQGLPSKQNSNACFVFGKLGHTTRVCKFRKCGPNPQVNITKEPFVVMLSDINMLNGGEGWWIDSGAVRHVCKDKSWFKTFFEYDVEKKKK</sequence>
<dbReference type="PANTHER" id="PTHR47592:SF27">
    <property type="entry name" value="OS08G0421700 PROTEIN"/>
    <property type="match status" value="1"/>
</dbReference>
<proteinExistence type="predicted"/>
<dbReference type="Proteomes" id="UP001054252">
    <property type="component" value="Unassembled WGS sequence"/>
</dbReference>
<reference evidence="1 2" key="1">
    <citation type="journal article" date="2021" name="Commun. Biol.">
        <title>The genome of Shorea leprosula (Dipterocarpaceae) highlights the ecological relevance of drought in aseasonal tropical rainforests.</title>
        <authorList>
            <person name="Ng K.K.S."/>
            <person name="Kobayashi M.J."/>
            <person name="Fawcett J.A."/>
            <person name="Hatakeyama M."/>
            <person name="Paape T."/>
            <person name="Ng C.H."/>
            <person name="Ang C.C."/>
            <person name="Tnah L.H."/>
            <person name="Lee C.T."/>
            <person name="Nishiyama T."/>
            <person name="Sese J."/>
            <person name="O'Brien M.J."/>
            <person name="Copetti D."/>
            <person name="Mohd Noor M.I."/>
            <person name="Ong R.C."/>
            <person name="Putra M."/>
            <person name="Sireger I.Z."/>
            <person name="Indrioko S."/>
            <person name="Kosugi Y."/>
            <person name="Izuno A."/>
            <person name="Isagi Y."/>
            <person name="Lee S.L."/>
            <person name="Shimizu K.K."/>
        </authorList>
    </citation>
    <scope>NUCLEOTIDE SEQUENCE [LARGE SCALE GENOMIC DNA]</scope>
    <source>
        <strain evidence="1">214</strain>
    </source>
</reference>
<dbReference type="EMBL" id="BPVZ01000004">
    <property type="protein sequence ID" value="GKU90569.1"/>
    <property type="molecule type" value="Genomic_DNA"/>
</dbReference>
<accession>A0AAV5HYK6</accession>
<name>A0AAV5HYK6_9ROSI</name>
<comment type="caution">
    <text evidence="1">The sequence shown here is derived from an EMBL/GenBank/DDBJ whole genome shotgun (WGS) entry which is preliminary data.</text>
</comment>
<evidence type="ECO:0000313" key="2">
    <source>
        <dbReference type="Proteomes" id="UP001054252"/>
    </source>
</evidence>
<evidence type="ECO:0000313" key="1">
    <source>
        <dbReference type="EMBL" id="GKU90569.1"/>
    </source>
</evidence>
<dbReference type="AlphaFoldDB" id="A0AAV5HYK6"/>
<organism evidence="1 2">
    <name type="scientific">Rubroshorea leprosula</name>
    <dbReference type="NCBI Taxonomy" id="152421"/>
    <lineage>
        <taxon>Eukaryota</taxon>
        <taxon>Viridiplantae</taxon>
        <taxon>Streptophyta</taxon>
        <taxon>Embryophyta</taxon>
        <taxon>Tracheophyta</taxon>
        <taxon>Spermatophyta</taxon>
        <taxon>Magnoliopsida</taxon>
        <taxon>eudicotyledons</taxon>
        <taxon>Gunneridae</taxon>
        <taxon>Pentapetalae</taxon>
        <taxon>rosids</taxon>
        <taxon>malvids</taxon>
        <taxon>Malvales</taxon>
        <taxon>Dipterocarpaceae</taxon>
        <taxon>Rubroshorea</taxon>
    </lineage>
</organism>
<protein>
    <submittedName>
        <fullName evidence="1">Uncharacterized protein</fullName>
    </submittedName>
</protein>
<gene>
    <name evidence="1" type="ORF">SLEP1_g4551</name>
</gene>
<dbReference type="PANTHER" id="PTHR47592">
    <property type="entry name" value="PBF68 PROTEIN"/>
    <property type="match status" value="1"/>
</dbReference>